<gene>
    <name evidence="10" type="ORF">OCV47_00870</name>
</gene>
<evidence type="ECO:0000259" key="9">
    <source>
        <dbReference type="Pfam" id="PF00768"/>
    </source>
</evidence>
<evidence type="ECO:0000256" key="2">
    <source>
        <dbReference type="ARBA" id="ARBA00022729"/>
    </source>
</evidence>
<protein>
    <submittedName>
        <fullName evidence="10">Serine hydrolase</fullName>
    </submittedName>
</protein>
<proteinExistence type="inferred from homology"/>
<dbReference type="GO" id="GO:0016787">
    <property type="term" value="F:hydrolase activity"/>
    <property type="evidence" value="ECO:0007669"/>
    <property type="project" value="UniProtKB-KW"/>
</dbReference>
<keyword evidence="8" id="KW-0812">Transmembrane</keyword>
<reference evidence="10 11" key="1">
    <citation type="journal article" date="2021" name="ISME Commun">
        <title>Automated analysis of genomic sequences facilitates high-throughput and comprehensive description of bacteria.</title>
        <authorList>
            <person name="Hitch T.C.A."/>
        </authorList>
    </citation>
    <scope>NUCLEOTIDE SEQUENCE [LARGE SCALE GENOMIC DNA]</scope>
    <source>
        <strain evidence="10 11">Sanger_29</strain>
    </source>
</reference>
<evidence type="ECO:0000256" key="4">
    <source>
        <dbReference type="ARBA" id="ARBA00022960"/>
    </source>
</evidence>
<sequence length="354" mass="39822">MKCTDRELTRQERRMQIRRRQRRKALSFLLLLICLIVLIGFIVFYFLFRSHEISFTNPYDMSSQVYGVLETPQKGQRAEPFTKDLCVTAGDVAFEDENLQTAEAGTIMDLSTHEVLFAQNVHERLYPASLTKVMTALVAIRYGNLDDVITIDENALDIDPESSVCYLELGDQYTLKQLIYGMLLASGNDAANAIAWHVGGSLEGFVSLMNQEAAAIGATNSHFMNAHGLQDENHYTTPYDMYLIFNEAIKYSTFTDAINQQSYTVTYTAGDGEQYERTWFATNYYFTGEATPPDNVTVFGGKTGTTDEAGACLSLLTKDPYGNSYFSIIMKADTKDDLYSDMNDLLSIINKKQL</sequence>
<dbReference type="InterPro" id="IPR018044">
    <property type="entry name" value="Peptidase_S11"/>
</dbReference>
<keyword evidence="8" id="KW-0472">Membrane</keyword>
<keyword evidence="6" id="KW-0961">Cell wall biogenesis/degradation</keyword>
<evidence type="ECO:0000256" key="6">
    <source>
        <dbReference type="ARBA" id="ARBA00023316"/>
    </source>
</evidence>
<name>A0ABT2SIJ8_9FIRM</name>
<accession>A0ABT2SIJ8</accession>
<feature type="domain" description="Peptidase S11 D-alanyl-D-alanine carboxypeptidase A N-terminal" evidence="9">
    <location>
        <begin position="101"/>
        <end position="333"/>
    </location>
</feature>
<keyword evidence="5" id="KW-0573">Peptidoglycan synthesis</keyword>
<evidence type="ECO:0000256" key="5">
    <source>
        <dbReference type="ARBA" id="ARBA00022984"/>
    </source>
</evidence>
<dbReference type="Gene3D" id="3.40.710.10">
    <property type="entry name" value="DD-peptidase/beta-lactamase superfamily"/>
    <property type="match status" value="1"/>
</dbReference>
<dbReference type="RefSeq" id="WP_262653097.1">
    <property type="nucleotide sequence ID" value="NZ_JAOQKE010000001.1"/>
</dbReference>
<evidence type="ECO:0000256" key="1">
    <source>
        <dbReference type="ARBA" id="ARBA00007164"/>
    </source>
</evidence>
<dbReference type="InterPro" id="IPR012338">
    <property type="entry name" value="Beta-lactam/transpept-like"/>
</dbReference>
<comment type="similarity">
    <text evidence="1 7">Belongs to the peptidase S11 family.</text>
</comment>
<keyword evidence="11" id="KW-1185">Reference proteome</keyword>
<keyword evidence="3 10" id="KW-0378">Hydrolase</keyword>
<dbReference type="EMBL" id="JAOQKE010000001">
    <property type="protein sequence ID" value="MCU6723918.1"/>
    <property type="molecule type" value="Genomic_DNA"/>
</dbReference>
<keyword evidence="2" id="KW-0732">Signal</keyword>
<feature type="transmembrane region" description="Helical" evidence="8">
    <location>
        <begin position="25"/>
        <end position="48"/>
    </location>
</feature>
<dbReference type="Pfam" id="PF00768">
    <property type="entry name" value="Peptidase_S11"/>
    <property type="match status" value="1"/>
</dbReference>
<keyword evidence="8" id="KW-1133">Transmembrane helix</keyword>
<organism evidence="10 11">
    <name type="scientific">Muricoprocola aceti</name>
    <dbReference type="NCBI Taxonomy" id="2981772"/>
    <lineage>
        <taxon>Bacteria</taxon>
        <taxon>Bacillati</taxon>
        <taxon>Bacillota</taxon>
        <taxon>Clostridia</taxon>
        <taxon>Lachnospirales</taxon>
        <taxon>Lachnospiraceae</taxon>
        <taxon>Muricoprocola</taxon>
    </lineage>
</organism>
<evidence type="ECO:0000313" key="11">
    <source>
        <dbReference type="Proteomes" id="UP001652338"/>
    </source>
</evidence>
<dbReference type="Proteomes" id="UP001652338">
    <property type="component" value="Unassembled WGS sequence"/>
</dbReference>
<dbReference type="PANTHER" id="PTHR21581:SF33">
    <property type="entry name" value="D-ALANYL-D-ALANINE CARBOXYPEPTIDASE DACB"/>
    <property type="match status" value="1"/>
</dbReference>
<dbReference type="PANTHER" id="PTHR21581">
    <property type="entry name" value="D-ALANYL-D-ALANINE CARBOXYPEPTIDASE"/>
    <property type="match status" value="1"/>
</dbReference>
<evidence type="ECO:0000313" key="10">
    <source>
        <dbReference type="EMBL" id="MCU6723918.1"/>
    </source>
</evidence>
<dbReference type="PRINTS" id="PR00725">
    <property type="entry name" value="DADACBPTASE1"/>
</dbReference>
<comment type="caution">
    <text evidence="10">The sequence shown here is derived from an EMBL/GenBank/DDBJ whole genome shotgun (WGS) entry which is preliminary data.</text>
</comment>
<evidence type="ECO:0000256" key="8">
    <source>
        <dbReference type="SAM" id="Phobius"/>
    </source>
</evidence>
<evidence type="ECO:0000256" key="3">
    <source>
        <dbReference type="ARBA" id="ARBA00022801"/>
    </source>
</evidence>
<evidence type="ECO:0000256" key="7">
    <source>
        <dbReference type="RuleBase" id="RU004016"/>
    </source>
</evidence>
<keyword evidence="4" id="KW-0133">Cell shape</keyword>
<dbReference type="SUPFAM" id="SSF56601">
    <property type="entry name" value="beta-lactamase/transpeptidase-like"/>
    <property type="match status" value="1"/>
</dbReference>
<dbReference type="InterPro" id="IPR001967">
    <property type="entry name" value="Peptidase_S11_N"/>
</dbReference>